<proteinExistence type="predicted"/>
<dbReference type="EMBL" id="MN740593">
    <property type="protein sequence ID" value="QHS77559.1"/>
    <property type="molecule type" value="Genomic_DNA"/>
</dbReference>
<accession>A0A6C0ACX3</accession>
<evidence type="ECO:0000313" key="1">
    <source>
        <dbReference type="EMBL" id="QHS77559.1"/>
    </source>
</evidence>
<dbReference type="AlphaFoldDB" id="A0A6C0ACX3"/>
<organism evidence="1">
    <name type="scientific">viral metagenome</name>
    <dbReference type="NCBI Taxonomy" id="1070528"/>
    <lineage>
        <taxon>unclassified sequences</taxon>
        <taxon>metagenomes</taxon>
        <taxon>organismal metagenomes</taxon>
    </lineage>
</organism>
<reference evidence="1" key="1">
    <citation type="journal article" date="2020" name="Nature">
        <title>Giant virus diversity and host interactions through global metagenomics.</title>
        <authorList>
            <person name="Schulz F."/>
            <person name="Roux S."/>
            <person name="Paez-Espino D."/>
            <person name="Jungbluth S."/>
            <person name="Walsh D.A."/>
            <person name="Denef V.J."/>
            <person name="McMahon K.D."/>
            <person name="Konstantinidis K.T."/>
            <person name="Eloe-Fadrosh E.A."/>
            <person name="Kyrpides N.C."/>
            <person name="Woyke T."/>
        </authorList>
    </citation>
    <scope>NUCLEOTIDE SEQUENCE</scope>
    <source>
        <strain evidence="1">GVMAG-S-1021933-23</strain>
    </source>
</reference>
<sequence>MLVQITNLPKFLKNSKFYENLDSNDDEFITIPNLKIDDEILNFEDFKYLIGTLDFFDCHKYPKNFIKYYKNNSQEVFDFLKNDVFKNELMLKKFCGLRIKNYKQFFVTYKIISLYKLNPEDYNYYIDYALDKENEFITDEGYLIDDYGYAGLAIEISTTKILELRPDYILDGEIYLYSSIKILKKYISKSIKGVSIIPIECFDKIFNAIKYDYAYDYNHNQPRKRYPAYRGNKLYLLLNTSKGESILSTIEITEFNRHNVLKEFEKVIKWISEESKNSEEF</sequence>
<protein>
    <submittedName>
        <fullName evidence="1">Uncharacterized protein</fullName>
    </submittedName>
</protein>
<name>A0A6C0ACX3_9ZZZZ</name>